<reference evidence="1 2" key="1">
    <citation type="submission" date="2019-03" db="EMBL/GenBank/DDBJ databases">
        <title>Single cell metagenomics reveals metabolic interactions within the superorganism composed of flagellate Streblomastix strix and complex community of Bacteroidetes bacteria on its surface.</title>
        <authorList>
            <person name="Treitli S.C."/>
            <person name="Kolisko M."/>
            <person name="Husnik F."/>
            <person name="Keeling P."/>
            <person name="Hampl V."/>
        </authorList>
    </citation>
    <scope>NUCLEOTIDE SEQUENCE [LARGE SCALE GENOMIC DNA]</scope>
    <source>
        <strain evidence="1">ST1C</strain>
    </source>
</reference>
<evidence type="ECO:0000313" key="1">
    <source>
        <dbReference type="EMBL" id="KAA6388067.1"/>
    </source>
</evidence>
<evidence type="ECO:0000313" key="2">
    <source>
        <dbReference type="Proteomes" id="UP000324800"/>
    </source>
</evidence>
<dbReference type="EMBL" id="SNRW01004128">
    <property type="protein sequence ID" value="KAA6388067.1"/>
    <property type="molecule type" value="Genomic_DNA"/>
</dbReference>
<name>A0A5J4VZH8_9EUKA</name>
<proteinExistence type="predicted"/>
<gene>
    <name evidence="1" type="ORF">EZS28_016405</name>
</gene>
<organism evidence="1 2">
    <name type="scientific">Streblomastix strix</name>
    <dbReference type="NCBI Taxonomy" id="222440"/>
    <lineage>
        <taxon>Eukaryota</taxon>
        <taxon>Metamonada</taxon>
        <taxon>Preaxostyla</taxon>
        <taxon>Oxymonadida</taxon>
        <taxon>Streblomastigidae</taxon>
        <taxon>Streblomastix</taxon>
    </lineage>
</organism>
<accession>A0A5J4VZH8</accession>
<comment type="caution">
    <text evidence="1">The sequence shown here is derived from an EMBL/GenBank/DDBJ whole genome shotgun (WGS) entry which is preliminary data.</text>
</comment>
<dbReference type="AlphaFoldDB" id="A0A5J4VZH8"/>
<protein>
    <submittedName>
        <fullName evidence="1">Uncharacterized protein</fullName>
    </submittedName>
</protein>
<dbReference type="Proteomes" id="UP000324800">
    <property type="component" value="Unassembled WGS sequence"/>
</dbReference>
<sequence length="146" mass="16410">MKNSDAVFRANINLMKDKDDQTIQNPINCRYCLNRIQSYGDEQVQVDLVTMGYSKVLGFALSTSGGNEQEQDEEIRDGLFKIYTLLISFHYGGDTLPSQPALSRICEEQIEEEGANEEIDSQYNSKGIDGDIKDNAKKAKGNLFFP</sequence>